<dbReference type="InterPro" id="IPR009061">
    <property type="entry name" value="DNA-bd_dom_put_sf"/>
</dbReference>
<comment type="caution">
    <text evidence="2">The sequence shown here is derived from an EMBL/GenBank/DDBJ whole genome shotgun (WGS) entry which is preliminary data.</text>
</comment>
<evidence type="ECO:0000313" key="2">
    <source>
        <dbReference type="EMBL" id="REG90259.1"/>
    </source>
</evidence>
<organism evidence="2 3">
    <name type="scientific">Flavobacterium aquicola</name>
    <dbReference type="NCBI Taxonomy" id="1682742"/>
    <lineage>
        <taxon>Bacteria</taxon>
        <taxon>Pseudomonadati</taxon>
        <taxon>Bacteroidota</taxon>
        <taxon>Flavobacteriia</taxon>
        <taxon>Flavobacteriales</taxon>
        <taxon>Flavobacteriaceae</taxon>
        <taxon>Flavobacterium</taxon>
    </lineage>
</organism>
<dbReference type="InterPro" id="IPR041657">
    <property type="entry name" value="HTH_17"/>
</dbReference>
<sequence>MAQIQFIGTTPQELQNQISGEIKTQLEDFLKNFAPKQPNDYLTRKQVSEMFDVDISTVANWQKSGKLRPLGISGRVYFLRSEVEASLTPLNG</sequence>
<keyword evidence="3" id="KW-1185">Reference proteome</keyword>
<dbReference type="OrthoDB" id="1097811at2"/>
<reference evidence="2 3" key="1">
    <citation type="submission" date="2018-08" db="EMBL/GenBank/DDBJ databases">
        <title>Genomic Encyclopedia of Archaeal and Bacterial Type Strains, Phase II (KMG-II): from individual species to whole genera.</title>
        <authorList>
            <person name="Goeker M."/>
        </authorList>
    </citation>
    <scope>NUCLEOTIDE SEQUENCE [LARGE SCALE GENOMIC DNA]</scope>
    <source>
        <strain evidence="2 3">DSM 100880</strain>
    </source>
</reference>
<name>A0A3E0DYY4_9FLAO</name>
<proteinExistence type="predicted"/>
<accession>A0A3E0DYY4</accession>
<feature type="domain" description="Helix-turn-helix" evidence="1">
    <location>
        <begin position="41"/>
        <end position="87"/>
    </location>
</feature>
<dbReference type="Proteomes" id="UP000257136">
    <property type="component" value="Unassembled WGS sequence"/>
</dbReference>
<dbReference type="RefSeq" id="WP_115815246.1">
    <property type="nucleotide sequence ID" value="NZ_QUNI01000026.1"/>
</dbReference>
<protein>
    <submittedName>
        <fullName evidence="2">Helix-turn-helix protein</fullName>
    </submittedName>
</protein>
<dbReference type="SUPFAM" id="SSF46955">
    <property type="entry name" value="Putative DNA-binding domain"/>
    <property type="match status" value="1"/>
</dbReference>
<dbReference type="Pfam" id="PF12728">
    <property type="entry name" value="HTH_17"/>
    <property type="match status" value="1"/>
</dbReference>
<dbReference type="EMBL" id="QUNI01000026">
    <property type="protein sequence ID" value="REG90259.1"/>
    <property type="molecule type" value="Genomic_DNA"/>
</dbReference>
<dbReference type="AlphaFoldDB" id="A0A3E0DYY4"/>
<evidence type="ECO:0000313" key="3">
    <source>
        <dbReference type="Proteomes" id="UP000257136"/>
    </source>
</evidence>
<evidence type="ECO:0000259" key="1">
    <source>
        <dbReference type="Pfam" id="PF12728"/>
    </source>
</evidence>
<gene>
    <name evidence="2" type="ORF">C8P67_1269</name>
</gene>